<reference evidence="2 3" key="1">
    <citation type="journal article" date="2016" name="Nat. Commun.">
        <title>Thousands of microbial genomes shed light on interconnected biogeochemical processes in an aquifer system.</title>
        <authorList>
            <person name="Anantharaman K."/>
            <person name="Brown C.T."/>
            <person name="Hug L.A."/>
            <person name="Sharon I."/>
            <person name="Castelle C.J."/>
            <person name="Probst A.J."/>
            <person name="Thomas B.C."/>
            <person name="Singh A."/>
            <person name="Wilkins M.J."/>
            <person name="Karaoz U."/>
            <person name="Brodie E.L."/>
            <person name="Williams K.H."/>
            <person name="Hubbard S.S."/>
            <person name="Banfield J.F."/>
        </authorList>
    </citation>
    <scope>NUCLEOTIDE SEQUENCE [LARGE SCALE GENOMIC DNA]</scope>
</reference>
<feature type="domain" description="Phosphodiester glycosidase" evidence="1">
    <location>
        <begin position="85"/>
        <end position="237"/>
    </location>
</feature>
<dbReference type="EMBL" id="MGGW01000017">
    <property type="protein sequence ID" value="OGM54177.1"/>
    <property type="molecule type" value="Genomic_DNA"/>
</dbReference>
<protein>
    <recommendedName>
        <fullName evidence="1">Phosphodiester glycosidase domain-containing protein</fullName>
    </recommendedName>
</protein>
<dbReference type="AlphaFoldDB" id="A0A1F8AQZ1"/>
<evidence type="ECO:0000259" key="1">
    <source>
        <dbReference type="Pfam" id="PF09992"/>
    </source>
</evidence>
<dbReference type="InterPro" id="IPR018711">
    <property type="entry name" value="NAGPA"/>
</dbReference>
<gene>
    <name evidence="2" type="ORF">A3E44_00645</name>
</gene>
<name>A0A1F8AQZ1_9BACT</name>
<organism evidence="2 3">
    <name type="scientific">Candidatus Woesebacteria bacterium RIFCSPHIGHO2_12_FULL_41_24</name>
    <dbReference type="NCBI Taxonomy" id="1802510"/>
    <lineage>
        <taxon>Bacteria</taxon>
        <taxon>Candidatus Woeseibacteriota</taxon>
    </lineage>
</organism>
<dbReference type="Pfam" id="PF09992">
    <property type="entry name" value="NAGPA"/>
    <property type="match status" value="1"/>
</dbReference>
<proteinExistence type="predicted"/>
<comment type="caution">
    <text evidence="2">The sequence shown here is derived from an EMBL/GenBank/DDBJ whole genome shotgun (WGS) entry which is preliminary data.</text>
</comment>
<evidence type="ECO:0000313" key="2">
    <source>
        <dbReference type="EMBL" id="OGM54177.1"/>
    </source>
</evidence>
<evidence type="ECO:0000313" key="3">
    <source>
        <dbReference type="Proteomes" id="UP000178603"/>
    </source>
</evidence>
<sequence length="252" mass="28003">MWKVMLLAVFVGIFVFALNYVFNQSADVNLGQPRPTIRQSTAPILEGSDDYALVWFEKDEAGRTELIANFSQRLNSKEVIDQHACKFLVNAGFYDEEGSPIGFFKTLDGQVSDFEPNKLFNGFVFKTRDGRLDMADKLAFSEAVFGFQTGPLLLLNNNEVNLSLKSDKNARRLLFAKSSDNKSIFMAIYDQQSLFSGPKLADVAGLLEDFEKDSGIDLMDAINLDGGTASVFYDGKTHLKELSPVGSFLCIN</sequence>
<accession>A0A1F8AQZ1</accession>
<dbReference type="Proteomes" id="UP000178603">
    <property type="component" value="Unassembled WGS sequence"/>
</dbReference>